<gene>
    <name evidence="2" type="primary">srkA_2</name>
    <name evidence="2" type="ORF">PAESOLCIP111_05131</name>
</gene>
<dbReference type="AlphaFoldDB" id="A0A916K5Z1"/>
<dbReference type="RefSeq" id="WP_218094847.1">
    <property type="nucleotide sequence ID" value="NZ_CAJVAS010000034.1"/>
</dbReference>
<dbReference type="EC" id="2.7.11.1" evidence="2"/>
<evidence type="ECO:0000313" key="3">
    <source>
        <dbReference type="Proteomes" id="UP000693672"/>
    </source>
</evidence>
<keyword evidence="2" id="KW-0808">Transferase</keyword>
<dbReference type="GO" id="GO:0019202">
    <property type="term" value="F:amino acid kinase activity"/>
    <property type="evidence" value="ECO:0007669"/>
    <property type="project" value="TreeGrafter"/>
</dbReference>
<dbReference type="Pfam" id="PF01636">
    <property type="entry name" value="APH"/>
    <property type="match status" value="1"/>
</dbReference>
<organism evidence="2 3">
    <name type="scientific">Paenibacillus solanacearum</name>
    <dbReference type="NCBI Taxonomy" id="2048548"/>
    <lineage>
        <taxon>Bacteria</taxon>
        <taxon>Bacillati</taxon>
        <taxon>Bacillota</taxon>
        <taxon>Bacilli</taxon>
        <taxon>Bacillales</taxon>
        <taxon>Paenibacillaceae</taxon>
        <taxon>Paenibacillus</taxon>
    </lineage>
</organism>
<proteinExistence type="predicted"/>
<accession>A0A916K5Z1</accession>
<dbReference type="GO" id="GO:0004674">
    <property type="term" value="F:protein serine/threonine kinase activity"/>
    <property type="evidence" value="ECO:0007669"/>
    <property type="project" value="UniProtKB-EC"/>
</dbReference>
<dbReference type="InterPro" id="IPR002575">
    <property type="entry name" value="Aminoglycoside_PTrfase"/>
</dbReference>
<sequence length="329" mass="38177">MNHEWIARKVLESYSFTDPVLEFMRHNENMTYKITDRGNSCTFLLRIHKPVTEGFFGIQHTLEGLKSETALLLELGRNRVLGVQMPVANRFGEYVSVCRLEDMGAAAFYATLLEWIDGDTFRHEEKNLDEIVYAIGVNLARFHRFTRASEVLKDLHRPVYGTEKIDNTLEKLRYGVEVDLYSLEHYGIMTEVLAQVKGFMRELDSQEGAWGLIHADIQRGNIVITESSEPCFIDFCLSGYGYYLFDIGSASTKIESKQRDIFLKGYTSQAPFSKESLRYVEGLILMDICLCYAFFIRDSDRNSWIKDHVVRKIELWSQWLTGKEIYYLL</sequence>
<dbReference type="Proteomes" id="UP000693672">
    <property type="component" value="Unassembled WGS sequence"/>
</dbReference>
<dbReference type="PANTHER" id="PTHR21064:SF6">
    <property type="entry name" value="AMINOGLYCOSIDE PHOSPHOTRANSFERASE DOMAIN-CONTAINING PROTEIN"/>
    <property type="match status" value="1"/>
</dbReference>
<reference evidence="2" key="1">
    <citation type="submission" date="2021-06" db="EMBL/GenBank/DDBJ databases">
        <authorList>
            <person name="Criscuolo A."/>
        </authorList>
    </citation>
    <scope>NUCLEOTIDE SEQUENCE</scope>
    <source>
        <strain evidence="2">CIP111600</strain>
    </source>
</reference>
<keyword evidence="3" id="KW-1185">Reference proteome</keyword>
<dbReference type="PANTHER" id="PTHR21064">
    <property type="entry name" value="AMINOGLYCOSIDE PHOSPHOTRANSFERASE DOMAIN-CONTAINING PROTEIN-RELATED"/>
    <property type="match status" value="1"/>
</dbReference>
<evidence type="ECO:0000313" key="2">
    <source>
        <dbReference type="EMBL" id="CAG7646281.1"/>
    </source>
</evidence>
<keyword evidence="2" id="KW-0418">Kinase</keyword>
<comment type="caution">
    <text evidence="2">The sequence shown here is derived from an EMBL/GenBank/DDBJ whole genome shotgun (WGS) entry which is preliminary data.</text>
</comment>
<dbReference type="InterPro" id="IPR050249">
    <property type="entry name" value="Pseudomonas-type_ThrB"/>
</dbReference>
<protein>
    <submittedName>
        <fullName evidence="2">Stress response kinase A</fullName>
        <ecNumber evidence="2">2.7.11.1</ecNumber>
    </submittedName>
</protein>
<dbReference type="EMBL" id="CAJVAS010000034">
    <property type="protein sequence ID" value="CAG7646281.1"/>
    <property type="molecule type" value="Genomic_DNA"/>
</dbReference>
<feature type="domain" description="Aminoglycoside phosphotransferase" evidence="1">
    <location>
        <begin position="27"/>
        <end position="267"/>
    </location>
</feature>
<name>A0A916K5Z1_9BACL</name>
<evidence type="ECO:0000259" key="1">
    <source>
        <dbReference type="Pfam" id="PF01636"/>
    </source>
</evidence>